<feature type="DNA-binding region" description="H-T-H motif" evidence="2">
    <location>
        <begin position="50"/>
        <end position="69"/>
    </location>
</feature>
<keyword evidence="5" id="KW-1185">Reference proteome</keyword>
<dbReference type="SUPFAM" id="SSF48498">
    <property type="entry name" value="Tetracyclin repressor-like, C-terminal domain"/>
    <property type="match status" value="1"/>
</dbReference>
<dbReference type="PANTHER" id="PTHR30055">
    <property type="entry name" value="HTH-TYPE TRANSCRIPTIONAL REGULATOR RUTR"/>
    <property type="match status" value="1"/>
</dbReference>
<dbReference type="InterPro" id="IPR001647">
    <property type="entry name" value="HTH_TetR"/>
</dbReference>
<comment type="caution">
    <text evidence="4">The sequence shown here is derived from an EMBL/GenBank/DDBJ whole genome shotgun (WGS) entry which is preliminary data.</text>
</comment>
<evidence type="ECO:0000256" key="2">
    <source>
        <dbReference type="PROSITE-ProRule" id="PRU00335"/>
    </source>
</evidence>
<gene>
    <name evidence="4" type="ORF">GCM10022252_39310</name>
</gene>
<evidence type="ECO:0000256" key="1">
    <source>
        <dbReference type="ARBA" id="ARBA00023125"/>
    </source>
</evidence>
<dbReference type="Gene3D" id="1.10.357.10">
    <property type="entry name" value="Tetracycline Repressor, domain 2"/>
    <property type="match status" value="1"/>
</dbReference>
<dbReference type="EMBL" id="BAABAQ010000006">
    <property type="protein sequence ID" value="GAA4194621.1"/>
    <property type="molecule type" value="Genomic_DNA"/>
</dbReference>
<dbReference type="RefSeq" id="WP_344919370.1">
    <property type="nucleotide sequence ID" value="NZ_BAABAQ010000006.1"/>
</dbReference>
<dbReference type="InterPro" id="IPR050109">
    <property type="entry name" value="HTH-type_TetR-like_transc_reg"/>
</dbReference>
<proteinExistence type="predicted"/>
<dbReference type="PRINTS" id="PR00455">
    <property type="entry name" value="HTHTETR"/>
</dbReference>
<reference evidence="5" key="1">
    <citation type="journal article" date="2019" name="Int. J. Syst. Evol. Microbiol.">
        <title>The Global Catalogue of Microorganisms (GCM) 10K type strain sequencing project: providing services to taxonomists for standard genome sequencing and annotation.</title>
        <authorList>
            <consortium name="The Broad Institute Genomics Platform"/>
            <consortium name="The Broad Institute Genome Sequencing Center for Infectious Disease"/>
            <person name="Wu L."/>
            <person name="Ma J."/>
        </authorList>
    </citation>
    <scope>NUCLEOTIDE SEQUENCE [LARGE SCALE GENOMIC DNA]</scope>
    <source>
        <strain evidence="5">JCM 17388</strain>
    </source>
</reference>
<feature type="domain" description="HTH tetR-type" evidence="3">
    <location>
        <begin position="27"/>
        <end position="87"/>
    </location>
</feature>
<keyword evidence="1 2" id="KW-0238">DNA-binding</keyword>
<dbReference type="InterPro" id="IPR036271">
    <property type="entry name" value="Tet_transcr_reg_TetR-rel_C_sf"/>
</dbReference>
<dbReference type="SUPFAM" id="SSF46689">
    <property type="entry name" value="Homeodomain-like"/>
    <property type="match status" value="1"/>
</dbReference>
<dbReference type="InterPro" id="IPR009057">
    <property type="entry name" value="Homeodomain-like_sf"/>
</dbReference>
<sequence>MLSDLSRPNVLSAMLSAMVQNIRGQVSEARSRLLGTATRLFYAEGLHSVGIDRIVAEAKVTRATLYRHFPSKDELVVAYLQGADQAIRDRVGEALGSGGPAADIVRTIARSIAEDIGSPGFRGCAFLNAVAEYPDPEHPVHKAVLAHRRWFLRTIIDVLAHTGETPPEPAGRHFVMLRDGAMAAGCLSDPAAVRETFLQGVEGILRFRADSTAPRPRMETA</sequence>
<protein>
    <submittedName>
        <fullName evidence="4">TetR/AcrR family transcriptional regulator</fullName>
    </submittedName>
</protein>
<dbReference type="Pfam" id="PF00440">
    <property type="entry name" value="TetR_N"/>
    <property type="match status" value="1"/>
</dbReference>
<dbReference type="Proteomes" id="UP001501251">
    <property type="component" value="Unassembled WGS sequence"/>
</dbReference>
<evidence type="ECO:0000313" key="4">
    <source>
        <dbReference type="EMBL" id="GAA4194621.1"/>
    </source>
</evidence>
<dbReference type="PANTHER" id="PTHR30055:SF200">
    <property type="entry name" value="HTH-TYPE TRANSCRIPTIONAL REPRESSOR BDCR"/>
    <property type="match status" value="1"/>
</dbReference>
<evidence type="ECO:0000259" key="3">
    <source>
        <dbReference type="PROSITE" id="PS50977"/>
    </source>
</evidence>
<dbReference type="PROSITE" id="PS50977">
    <property type="entry name" value="HTH_TETR_2"/>
    <property type="match status" value="1"/>
</dbReference>
<organism evidence="4 5">
    <name type="scientific">Streptosporangium oxazolinicum</name>
    <dbReference type="NCBI Taxonomy" id="909287"/>
    <lineage>
        <taxon>Bacteria</taxon>
        <taxon>Bacillati</taxon>
        <taxon>Actinomycetota</taxon>
        <taxon>Actinomycetes</taxon>
        <taxon>Streptosporangiales</taxon>
        <taxon>Streptosporangiaceae</taxon>
        <taxon>Streptosporangium</taxon>
    </lineage>
</organism>
<evidence type="ECO:0000313" key="5">
    <source>
        <dbReference type="Proteomes" id="UP001501251"/>
    </source>
</evidence>
<accession>A0ABP8B038</accession>
<name>A0ABP8B038_9ACTN</name>